<dbReference type="EC" id="3.1.4.11" evidence="4"/>
<dbReference type="EMBL" id="VDCV01000008">
    <property type="protein sequence ID" value="KAB5544363.1"/>
    <property type="molecule type" value="Genomic_DNA"/>
</dbReference>
<dbReference type="InterPro" id="IPR011992">
    <property type="entry name" value="EF-hand-dom_pair"/>
</dbReference>
<dbReference type="SUPFAM" id="SSF49562">
    <property type="entry name" value="C2 domain (Calcium/lipid-binding domain, CaLB)"/>
    <property type="match status" value="2"/>
</dbReference>
<dbReference type="GO" id="GO:0048015">
    <property type="term" value="P:phosphatidylinositol-mediated signaling"/>
    <property type="evidence" value="ECO:0007669"/>
    <property type="project" value="TreeGrafter"/>
</dbReference>
<name>A0A5N5LNR7_9ROSI</name>
<keyword evidence="4" id="KW-0378">Hydrolase</keyword>
<dbReference type="Pfam" id="PF09279">
    <property type="entry name" value="EF-hand_like"/>
    <property type="match status" value="2"/>
</dbReference>
<evidence type="ECO:0000256" key="4">
    <source>
        <dbReference type="RuleBase" id="RU361133"/>
    </source>
</evidence>
<dbReference type="GO" id="GO:0016042">
    <property type="term" value="P:lipid catabolic process"/>
    <property type="evidence" value="ECO:0007669"/>
    <property type="project" value="UniProtKB-KW"/>
</dbReference>
<dbReference type="InterPro" id="IPR015359">
    <property type="entry name" value="PLC_EF-hand-like"/>
</dbReference>
<evidence type="ECO:0000256" key="3">
    <source>
        <dbReference type="ARBA" id="ARBA00023224"/>
    </source>
</evidence>
<dbReference type="GO" id="GO:0051209">
    <property type="term" value="P:release of sequestered calcium ion into cytosol"/>
    <property type="evidence" value="ECO:0007669"/>
    <property type="project" value="TreeGrafter"/>
</dbReference>
<dbReference type="InterPro" id="IPR001192">
    <property type="entry name" value="PI-PLC_fam"/>
</dbReference>
<feature type="region of interest" description="Disordered" evidence="5">
    <location>
        <begin position="909"/>
        <end position="974"/>
    </location>
</feature>
<dbReference type="SUPFAM" id="SSF47473">
    <property type="entry name" value="EF-hand"/>
    <property type="match status" value="2"/>
</dbReference>
<feature type="compositionally biased region" description="Basic and acidic residues" evidence="5">
    <location>
        <begin position="909"/>
        <end position="923"/>
    </location>
</feature>
<dbReference type="CDD" id="cd08599">
    <property type="entry name" value="PI-PLCc_plant"/>
    <property type="match status" value="2"/>
</dbReference>
<dbReference type="SMART" id="SM00149">
    <property type="entry name" value="PLCYc"/>
    <property type="match status" value="2"/>
</dbReference>
<dbReference type="PANTHER" id="PTHR10336:SF101">
    <property type="entry name" value="PHOSPHOINOSITIDE PHOSPHOLIPASE C 6"/>
    <property type="match status" value="1"/>
</dbReference>
<comment type="caution">
    <text evidence="8">The sequence shown here is derived from an EMBL/GenBank/DDBJ whole genome shotgun (WGS) entry which is preliminary data.</text>
</comment>
<evidence type="ECO:0000256" key="2">
    <source>
        <dbReference type="ARBA" id="ARBA00004202"/>
    </source>
</evidence>
<dbReference type="Pfam" id="PF00168">
    <property type="entry name" value="C2"/>
    <property type="match status" value="2"/>
</dbReference>
<evidence type="ECO:0000259" key="7">
    <source>
        <dbReference type="PROSITE" id="PS50008"/>
    </source>
</evidence>
<dbReference type="Gene3D" id="1.10.238.10">
    <property type="entry name" value="EF-hand"/>
    <property type="match status" value="2"/>
</dbReference>
<feature type="domain" description="C2" evidence="6">
    <location>
        <begin position="1098"/>
        <end position="1265"/>
    </location>
</feature>
<feature type="domain" description="C2" evidence="6">
    <location>
        <begin position="487"/>
        <end position="651"/>
    </location>
</feature>
<evidence type="ECO:0000313" key="8">
    <source>
        <dbReference type="EMBL" id="KAB5544363.1"/>
    </source>
</evidence>
<dbReference type="SMART" id="SM00239">
    <property type="entry name" value="C2"/>
    <property type="match status" value="2"/>
</dbReference>
<comment type="catalytic activity">
    <reaction evidence="1 4">
        <text>a 1,2-diacyl-sn-glycero-3-phospho-(1D-myo-inositol-4,5-bisphosphate) + H2O = 1D-myo-inositol 1,4,5-trisphosphate + a 1,2-diacyl-sn-glycerol + H(+)</text>
        <dbReference type="Rhea" id="RHEA:33179"/>
        <dbReference type="ChEBI" id="CHEBI:15377"/>
        <dbReference type="ChEBI" id="CHEBI:15378"/>
        <dbReference type="ChEBI" id="CHEBI:17815"/>
        <dbReference type="ChEBI" id="CHEBI:58456"/>
        <dbReference type="ChEBI" id="CHEBI:203600"/>
        <dbReference type="EC" id="3.1.4.11"/>
    </reaction>
</comment>
<protein>
    <recommendedName>
        <fullName evidence="4">Phosphoinositide phospholipase C</fullName>
        <ecNumber evidence="4">3.1.4.11</ecNumber>
    </recommendedName>
</protein>
<dbReference type="PANTHER" id="PTHR10336">
    <property type="entry name" value="PHOSPHOINOSITIDE-SPECIFIC PHOSPHOLIPASE C FAMILY PROTEIN"/>
    <property type="match status" value="1"/>
</dbReference>
<dbReference type="FunFam" id="1.10.238.10:FF:000254">
    <property type="entry name" value="Phosphoinositide phospholipase C"/>
    <property type="match status" value="1"/>
</dbReference>
<keyword evidence="4" id="KW-0442">Lipid degradation</keyword>
<dbReference type="Gene3D" id="3.20.20.190">
    <property type="entry name" value="Phosphatidylinositol (PI) phosphodiesterase"/>
    <property type="match status" value="2"/>
</dbReference>
<reference evidence="9" key="1">
    <citation type="journal article" date="2019" name="Gigascience">
        <title>De novo genome assembly of the endangered Acer yangbiense, a plant species with extremely small populations endemic to Yunnan Province, China.</title>
        <authorList>
            <person name="Yang J."/>
            <person name="Wariss H.M."/>
            <person name="Tao L."/>
            <person name="Zhang R."/>
            <person name="Yun Q."/>
            <person name="Hollingsworth P."/>
            <person name="Dao Z."/>
            <person name="Luo G."/>
            <person name="Guo H."/>
            <person name="Ma Y."/>
            <person name="Sun W."/>
        </authorList>
    </citation>
    <scope>NUCLEOTIDE SEQUENCE [LARGE SCALE GENOMIC DNA]</scope>
    <source>
        <strain evidence="9">cv. br00</strain>
    </source>
</reference>
<gene>
    <name evidence="8" type="ORF">DKX38_012475</name>
</gene>
<evidence type="ECO:0000259" key="6">
    <source>
        <dbReference type="PROSITE" id="PS50004"/>
    </source>
</evidence>
<dbReference type="SMART" id="SM00148">
    <property type="entry name" value="PLCXc"/>
    <property type="match status" value="2"/>
</dbReference>
<dbReference type="InterPro" id="IPR017946">
    <property type="entry name" value="PLC-like_Pdiesterase_TIM-brl"/>
</dbReference>
<dbReference type="InterPro" id="IPR000909">
    <property type="entry name" value="PLipase_C_PInositol-sp_X_dom"/>
</dbReference>
<sequence length="1283" mass="145404">MGSYKKNKHRPSPLPESSNSNKDEMGSYNYKMFNLFNRKFKITEAEPPKDVKKVFSKFSNGGSHMTADQLRRFLVLHQDELDCTLADAQRIAEEVINRRHHLTRYSRYSLNLDDFFHFLLYDDLNGPITSKEAEHLHCGLGESSTIPFVVSVHNDMTAPLAQYFIYTGHNSYLTGNQLSSDCSEVPIVKALQRGVRVIELDLWPGSAKDEILVLHGRTLTTPVPLIKCLKSIREYAFASSPYPVIITLEDHLTPELQAKVAEMVTQTFGGMLYYPESDSLLQFPSPESLKHRIIISTKPPKEYLESSGIKRKGPLSPGGRNSSEEDDEASGIPDHTAELEADDRSDSDQDDEDLTDWDNKSGQLGAPVYKRLITIHAGKPKGCLKDALKAAADKVRRLSLSEQELEKAAATNGTDVVRFTQNNILRIYPKGTRITSSNYKPLVGWMHGAQMIAFNMQGYGKSLWLMHGMFRANGGCGYLKKPDFLLEKGPNNEVFDPKRKLPVTKTLKVKVYLGDGWRLDFSHTHFDSYSPPDFYTKIMQISLNHQTWRLVSVIGVGFEVLIPPYSVTLLASVYIVGVPADAAKRKTKIIEDNWSPAWNEEFTFPLTVPELALLRVEVQEYDMSDKDDFGGQTCLPVLDLRPGIRSVPLHDKKGEKLKNVRLLMGFQRFRLAEAEAPDEIKALFNQYSENGVMTTDHLQRFLIEVQKQEKDTFQEAQSIVESFKHMTHFYRKGLHLGAFFKYLFGDTNPPLDLKLGVHHDMTAPLSHYFIYTGHNSYLTGNQLSSDCSDVPIINALKKGVRVIELDIWPNSDNDDVEVLHGRTLTTPVQLIKCLRSIKEHAFTASEYPVVITLEDHLNTDLQAKVAQMVTQTFGDILFSPGAKSMKELPSPESLKRRIIISTKPPKEYLEAKEIKDKERDTQKGDAASDEEAWGKEIPILKGHFPADDKNELDKDDDDDDDAEEDLEEGDHKLQQDIAPEYKRLIAIRAGKPKGGLEECLKVDPDKVRRLSLSEPQLEKAAETHGKEIVRFTQRNILRVYPKGTRVNSSNYNPLVGWMHGAQMVAFNMQGYGRSLWLMQGMFRANGGCGFVKKPSFLLKSGPHGEVFDTKAKLPTQKTLKVKIYMGEGWFYDFHHTHFDAYSPPDFYVRVSRYNLLASLSPLLKSHVLVMTQASSLLRSVVMQDFTVGVAGVPADTVMKKTKTLEDSWIPFWNEEFEFPLTVPELALLRIEVHEYDMSEKDDFGGQTCLPIWELREGIRAVPLHDRKGERYNSVKLLVRLEFV</sequence>
<dbReference type="CDD" id="cd00275">
    <property type="entry name" value="C2_PLC_like"/>
    <property type="match status" value="2"/>
</dbReference>
<evidence type="ECO:0000256" key="1">
    <source>
        <dbReference type="ARBA" id="ARBA00001195"/>
    </source>
</evidence>
<feature type="region of interest" description="Disordered" evidence="5">
    <location>
        <begin position="1"/>
        <end position="23"/>
    </location>
</feature>
<feature type="domain" description="PI-PLC Y-box" evidence="7">
    <location>
        <begin position="399"/>
        <end position="485"/>
    </location>
</feature>
<dbReference type="Gene3D" id="2.60.40.150">
    <property type="entry name" value="C2 domain"/>
    <property type="match status" value="2"/>
</dbReference>
<dbReference type="Proteomes" id="UP000326939">
    <property type="component" value="Chromosome 8"/>
</dbReference>
<dbReference type="InterPro" id="IPR001711">
    <property type="entry name" value="PLipase_C_Pinositol-sp_Y"/>
</dbReference>
<dbReference type="Pfam" id="PF00388">
    <property type="entry name" value="PI-PLC-X"/>
    <property type="match status" value="2"/>
</dbReference>
<dbReference type="InterPro" id="IPR000008">
    <property type="entry name" value="C2_dom"/>
</dbReference>
<dbReference type="PROSITE" id="PS50007">
    <property type="entry name" value="PIPLC_X_DOMAIN"/>
    <property type="match status" value="2"/>
</dbReference>
<organism evidence="8 9">
    <name type="scientific">Salix brachista</name>
    <dbReference type="NCBI Taxonomy" id="2182728"/>
    <lineage>
        <taxon>Eukaryota</taxon>
        <taxon>Viridiplantae</taxon>
        <taxon>Streptophyta</taxon>
        <taxon>Embryophyta</taxon>
        <taxon>Tracheophyta</taxon>
        <taxon>Spermatophyta</taxon>
        <taxon>Magnoliopsida</taxon>
        <taxon>eudicotyledons</taxon>
        <taxon>Gunneridae</taxon>
        <taxon>Pentapetalae</taxon>
        <taxon>rosids</taxon>
        <taxon>fabids</taxon>
        <taxon>Malpighiales</taxon>
        <taxon>Salicaceae</taxon>
        <taxon>Saliceae</taxon>
        <taxon>Salix</taxon>
    </lineage>
</organism>
<evidence type="ECO:0000256" key="5">
    <source>
        <dbReference type="SAM" id="MobiDB-lite"/>
    </source>
</evidence>
<dbReference type="InterPro" id="IPR035892">
    <property type="entry name" value="C2_domain_sf"/>
</dbReference>
<dbReference type="PROSITE" id="PS50008">
    <property type="entry name" value="PIPLC_Y_DOMAIN"/>
    <property type="match status" value="2"/>
</dbReference>
<feature type="compositionally biased region" description="Basic and acidic residues" evidence="5">
    <location>
        <begin position="335"/>
        <end position="347"/>
    </location>
</feature>
<feature type="compositionally biased region" description="Acidic residues" evidence="5">
    <location>
        <begin position="953"/>
        <end position="968"/>
    </location>
</feature>
<feature type="compositionally biased region" description="Basic residues" evidence="5">
    <location>
        <begin position="1"/>
        <end position="11"/>
    </location>
</feature>
<dbReference type="PROSITE" id="PS50004">
    <property type="entry name" value="C2"/>
    <property type="match status" value="2"/>
</dbReference>
<dbReference type="Pfam" id="PF00387">
    <property type="entry name" value="PI-PLC-Y"/>
    <property type="match status" value="2"/>
</dbReference>
<keyword evidence="9" id="KW-1185">Reference proteome</keyword>
<dbReference type="GO" id="GO:0004435">
    <property type="term" value="F:phosphatidylinositol-4,5-bisphosphate phospholipase C activity"/>
    <property type="evidence" value="ECO:0007669"/>
    <property type="project" value="UniProtKB-EC"/>
</dbReference>
<comment type="subcellular location">
    <subcellularLocation>
        <location evidence="2">Cell membrane</location>
        <topology evidence="2">Peripheral membrane protein</topology>
    </subcellularLocation>
</comment>
<proteinExistence type="predicted"/>
<feature type="domain" description="PI-PLC Y-box" evidence="7">
    <location>
        <begin position="1011"/>
        <end position="1097"/>
    </location>
</feature>
<dbReference type="GO" id="GO:0005886">
    <property type="term" value="C:plasma membrane"/>
    <property type="evidence" value="ECO:0007669"/>
    <property type="project" value="UniProtKB-SubCell"/>
</dbReference>
<dbReference type="PRINTS" id="PR00390">
    <property type="entry name" value="PHPHLIPASEC"/>
</dbReference>
<keyword evidence="3" id="KW-0807">Transducer</keyword>
<accession>A0A5N5LNR7</accession>
<evidence type="ECO:0000313" key="9">
    <source>
        <dbReference type="Proteomes" id="UP000326939"/>
    </source>
</evidence>
<keyword evidence="4" id="KW-0443">Lipid metabolism</keyword>
<dbReference type="SUPFAM" id="SSF51695">
    <property type="entry name" value="PLC-like phosphodiesterases"/>
    <property type="match status" value="2"/>
</dbReference>
<feature type="region of interest" description="Disordered" evidence="5">
    <location>
        <begin position="304"/>
        <end position="360"/>
    </location>
</feature>